<protein>
    <submittedName>
        <fullName evidence="1">Uncharacterized protein</fullName>
    </submittedName>
</protein>
<organism evidence="1 2">
    <name type="scientific">Olea europaea subsp. europaea</name>
    <dbReference type="NCBI Taxonomy" id="158383"/>
    <lineage>
        <taxon>Eukaryota</taxon>
        <taxon>Viridiplantae</taxon>
        <taxon>Streptophyta</taxon>
        <taxon>Embryophyta</taxon>
        <taxon>Tracheophyta</taxon>
        <taxon>Spermatophyta</taxon>
        <taxon>Magnoliopsida</taxon>
        <taxon>eudicotyledons</taxon>
        <taxon>Gunneridae</taxon>
        <taxon>Pentapetalae</taxon>
        <taxon>asterids</taxon>
        <taxon>lamiids</taxon>
        <taxon>Lamiales</taxon>
        <taxon>Oleaceae</taxon>
        <taxon>Oleeae</taxon>
        <taxon>Olea</taxon>
    </lineage>
</organism>
<accession>A0A8S0PZJ0</accession>
<reference evidence="1 2" key="1">
    <citation type="submission" date="2019-12" db="EMBL/GenBank/DDBJ databases">
        <authorList>
            <person name="Alioto T."/>
            <person name="Alioto T."/>
            <person name="Gomez Garrido J."/>
        </authorList>
    </citation>
    <scope>NUCLEOTIDE SEQUENCE [LARGE SCALE GENOMIC DNA]</scope>
</reference>
<dbReference type="EMBL" id="CACTIH010000303">
    <property type="protein sequence ID" value="CAA2959076.1"/>
    <property type="molecule type" value="Genomic_DNA"/>
</dbReference>
<dbReference type="AlphaFoldDB" id="A0A8S0PZJ0"/>
<evidence type="ECO:0000313" key="1">
    <source>
        <dbReference type="EMBL" id="CAA2959076.1"/>
    </source>
</evidence>
<keyword evidence="2" id="KW-1185">Reference proteome</keyword>
<comment type="caution">
    <text evidence="1">The sequence shown here is derived from an EMBL/GenBank/DDBJ whole genome shotgun (WGS) entry which is preliminary data.</text>
</comment>
<name>A0A8S0PZJ0_OLEEU</name>
<dbReference type="Proteomes" id="UP000594638">
    <property type="component" value="Unassembled WGS sequence"/>
</dbReference>
<sequence>MDHFDERQREDFRNSPSGERALVQCASHLMRFDLQEYALMTGLRCGLFPEGDDFDRLIEMKRLKERRLLHGFRGSFARKLQKAKRRKEKEITCTVHGFPIAMQLHVYAILYPTDVEAEQPYFSTLMPYENPPVPVLDDIARTVVTL</sequence>
<gene>
    <name evidence="1" type="ORF">OLEA9_A102488</name>
</gene>
<dbReference type="Gramene" id="OE9A102488T1">
    <property type="protein sequence ID" value="OE9A102488C1"/>
    <property type="gene ID" value="OE9A102488"/>
</dbReference>
<proteinExistence type="predicted"/>
<evidence type="ECO:0000313" key="2">
    <source>
        <dbReference type="Proteomes" id="UP000594638"/>
    </source>
</evidence>